<keyword evidence="2" id="KW-1133">Transmembrane helix</keyword>
<accession>A0A177D0Z0</accession>
<keyword evidence="2" id="KW-0812">Transmembrane</keyword>
<evidence type="ECO:0000256" key="2">
    <source>
        <dbReference type="SAM" id="Phobius"/>
    </source>
</evidence>
<proteinExistence type="predicted"/>
<evidence type="ECO:0000256" key="1">
    <source>
        <dbReference type="SAM" id="MobiDB-lite"/>
    </source>
</evidence>
<keyword evidence="2" id="KW-0472">Membrane</keyword>
<keyword evidence="4" id="KW-1185">Reference proteome</keyword>
<name>A0A177D0Z0_9PLEO</name>
<reference evidence="3 4" key="1">
    <citation type="submission" date="2016-05" db="EMBL/GenBank/DDBJ databases">
        <title>Comparative analysis of secretome profiles of manganese(II)-oxidizing ascomycete fungi.</title>
        <authorList>
            <consortium name="DOE Joint Genome Institute"/>
            <person name="Zeiner C.A."/>
            <person name="Purvine S.O."/>
            <person name="Zink E.M."/>
            <person name="Wu S."/>
            <person name="Pasa-Tolic L."/>
            <person name="Chaput D.L."/>
            <person name="Haridas S."/>
            <person name="Grigoriev I.V."/>
            <person name="Santelli C.M."/>
            <person name="Hansel C.M."/>
        </authorList>
    </citation>
    <scope>NUCLEOTIDE SEQUENCE [LARGE SCALE GENOMIC DNA]</scope>
    <source>
        <strain evidence="3 4">AP3s5-JAC2a</strain>
    </source>
</reference>
<organism evidence="3 4">
    <name type="scientific">Paraphaeosphaeria sporulosa</name>
    <dbReference type="NCBI Taxonomy" id="1460663"/>
    <lineage>
        <taxon>Eukaryota</taxon>
        <taxon>Fungi</taxon>
        <taxon>Dikarya</taxon>
        <taxon>Ascomycota</taxon>
        <taxon>Pezizomycotina</taxon>
        <taxon>Dothideomycetes</taxon>
        <taxon>Pleosporomycetidae</taxon>
        <taxon>Pleosporales</taxon>
        <taxon>Massarineae</taxon>
        <taxon>Didymosphaeriaceae</taxon>
        <taxon>Paraphaeosphaeria</taxon>
    </lineage>
</organism>
<feature type="compositionally biased region" description="Polar residues" evidence="1">
    <location>
        <begin position="37"/>
        <end position="49"/>
    </location>
</feature>
<evidence type="ECO:0000313" key="4">
    <source>
        <dbReference type="Proteomes" id="UP000077069"/>
    </source>
</evidence>
<dbReference type="AlphaFoldDB" id="A0A177D0Z0"/>
<dbReference type="STRING" id="1460663.A0A177D0Z0"/>
<dbReference type="OrthoDB" id="5397827at2759"/>
<dbReference type="EMBL" id="KV441548">
    <property type="protein sequence ID" value="OAG12897.1"/>
    <property type="molecule type" value="Genomic_DNA"/>
</dbReference>
<dbReference type="Proteomes" id="UP000077069">
    <property type="component" value="Unassembled WGS sequence"/>
</dbReference>
<dbReference type="RefSeq" id="XP_018043262.1">
    <property type="nucleotide sequence ID" value="XM_018184504.1"/>
</dbReference>
<sequence>MATLQSIPRLLLPRAPLLLRPAPRAFLPLSYATTLRHASSSSTPKTLSEQFQRRQRQQQQAAPTIPQPDKYRPPSHGKRTPRSETSYRSYGPALTEEDKKRMATKKYPNMMSPEGTFSHWFLNNRVIHLWITLGILVSLAIAAWYMDFMSKTIYGELVPTRKEFFRHPFETTSRFIEVYRMHVAHQTQIVQEKRLKKEEEIEKRKQYRLERIREAEERGEEYVEDPRYYIGEDGIRRRRVKRWFGIWE</sequence>
<feature type="transmembrane region" description="Helical" evidence="2">
    <location>
        <begin position="127"/>
        <end position="146"/>
    </location>
</feature>
<evidence type="ECO:0000313" key="3">
    <source>
        <dbReference type="EMBL" id="OAG12897.1"/>
    </source>
</evidence>
<dbReference type="InParanoid" id="A0A177D0Z0"/>
<feature type="region of interest" description="Disordered" evidence="1">
    <location>
        <begin position="37"/>
        <end position="99"/>
    </location>
</feature>
<dbReference type="GeneID" id="28767990"/>
<protein>
    <submittedName>
        <fullName evidence="3">Uncharacterized protein</fullName>
    </submittedName>
</protein>
<gene>
    <name evidence="3" type="ORF">CC84DRAFT_1255063</name>
</gene>